<dbReference type="EMBL" id="QXTG01000001">
    <property type="protein sequence ID" value="RIX30226.1"/>
    <property type="molecule type" value="Genomic_DNA"/>
</dbReference>
<dbReference type="AlphaFoldDB" id="A0A3A1UA60"/>
<comment type="caution">
    <text evidence="2">The sequence shown here is derived from an EMBL/GenBank/DDBJ whole genome shotgun (WGS) entry which is preliminary data.</text>
</comment>
<organism evidence="2 3">
    <name type="scientific">Amnibacterium setariae</name>
    <dbReference type="NCBI Taxonomy" id="2306585"/>
    <lineage>
        <taxon>Bacteria</taxon>
        <taxon>Bacillati</taxon>
        <taxon>Actinomycetota</taxon>
        <taxon>Actinomycetes</taxon>
        <taxon>Micrococcales</taxon>
        <taxon>Microbacteriaceae</taxon>
        <taxon>Amnibacterium</taxon>
    </lineage>
</organism>
<gene>
    <name evidence="2" type="ORF">D1781_01910</name>
</gene>
<proteinExistence type="predicted"/>
<protein>
    <submittedName>
        <fullName evidence="2">Uncharacterized protein</fullName>
    </submittedName>
</protein>
<evidence type="ECO:0000313" key="3">
    <source>
        <dbReference type="Proteomes" id="UP000265742"/>
    </source>
</evidence>
<sequence length="92" mass="8921">MGRSALTAPTGARARDGAPVTGSSCSGPMTDGSDGGLPVSGLHELLAQAAGRRSIRYASLEAARADPDAAARAAAVLAGGSDESAPDQGRGT</sequence>
<feature type="region of interest" description="Disordered" evidence="1">
    <location>
        <begin position="1"/>
        <end position="40"/>
    </location>
</feature>
<evidence type="ECO:0000313" key="2">
    <source>
        <dbReference type="EMBL" id="RIX30226.1"/>
    </source>
</evidence>
<accession>A0A3A1UA60</accession>
<name>A0A3A1UA60_9MICO</name>
<keyword evidence="3" id="KW-1185">Reference proteome</keyword>
<reference evidence="3" key="1">
    <citation type="submission" date="2018-09" db="EMBL/GenBank/DDBJ databases">
        <authorList>
            <person name="Kim I."/>
        </authorList>
    </citation>
    <scope>NUCLEOTIDE SEQUENCE [LARGE SCALE GENOMIC DNA]</scope>
    <source>
        <strain evidence="3">DD4a</strain>
    </source>
</reference>
<evidence type="ECO:0000256" key="1">
    <source>
        <dbReference type="SAM" id="MobiDB-lite"/>
    </source>
</evidence>
<dbReference type="Proteomes" id="UP000265742">
    <property type="component" value="Unassembled WGS sequence"/>
</dbReference>